<evidence type="ECO:0000256" key="7">
    <source>
        <dbReference type="ARBA" id="ARBA00022801"/>
    </source>
</evidence>
<evidence type="ECO:0000256" key="6">
    <source>
        <dbReference type="ARBA" id="ARBA00022759"/>
    </source>
</evidence>
<dbReference type="AlphaFoldDB" id="A0A1D3TNZ5"/>
<dbReference type="EC" id="3.1.-.-" evidence="9"/>
<comment type="subcellular location">
    <subcellularLocation>
        <location evidence="9">Cytoplasm</location>
    </subcellularLocation>
</comment>
<dbReference type="HAMAP" id="MF_00009">
    <property type="entry name" value="Endoribonucl_YbeY"/>
    <property type="match status" value="1"/>
</dbReference>
<dbReference type="PANTHER" id="PTHR46986:SF1">
    <property type="entry name" value="ENDORIBONUCLEASE YBEY, CHLOROPLASTIC"/>
    <property type="match status" value="1"/>
</dbReference>
<dbReference type="RefSeq" id="WP_091228992.1">
    <property type="nucleotide sequence ID" value="NZ_FMKA01000001.1"/>
</dbReference>
<dbReference type="Pfam" id="PF02130">
    <property type="entry name" value="YbeY"/>
    <property type="match status" value="1"/>
</dbReference>
<comment type="cofactor">
    <cofactor evidence="9">
        <name>Zn(2+)</name>
        <dbReference type="ChEBI" id="CHEBI:29105"/>
    </cofactor>
    <text evidence="9">Binds 1 zinc ion.</text>
</comment>
<keyword evidence="5 9" id="KW-0479">Metal-binding</keyword>
<evidence type="ECO:0000256" key="2">
    <source>
        <dbReference type="ARBA" id="ARBA00022517"/>
    </source>
</evidence>
<dbReference type="OrthoDB" id="9807740at2"/>
<feature type="binding site" evidence="9">
    <location>
        <position position="131"/>
    </location>
    <ligand>
        <name>Zn(2+)</name>
        <dbReference type="ChEBI" id="CHEBI:29105"/>
        <note>catalytic</note>
    </ligand>
</feature>
<feature type="binding site" evidence="9">
    <location>
        <position position="135"/>
    </location>
    <ligand>
        <name>Zn(2+)</name>
        <dbReference type="ChEBI" id="CHEBI:29105"/>
        <note>catalytic</note>
    </ligand>
</feature>
<evidence type="ECO:0000256" key="4">
    <source>
        <dbReference type="ARBA" id="ARBA00022722"/>
    </source>
</evidence>
<keyword evidence="9" id="KW-0963">Cytoplasm</keyword>
<keyword evidence="8 9" id="KW-0862">Zinc</keyword>
<keyword evidence="3 9" id="KW-0698">rRNA processing</keyword>
<sequence length="165" mass="19060">MTFDVEFESGKEFPFNVKELAERVIEAVLDFEECPYETEVHLVITDNEEIRKINNEFRGIDRPTDVLSFPMAEYEVPGDFSHLEEQVEDFFNPETGELMLGDIVVSADKVFEQAENYGHSAEREFAFLIAHSVLHLCGYDHMTEEEAAEMEARQKKILDGMDITR</sequence>
<dbReference type="EMBL" id="FMKA01000001">
    <property type="protein sequence ID" value="SCP95062.1"/>
    <property type="molecule type" value="Genomic_DNA"/>
</dbReference>
<comment type="function">
    <text evidence="9">Single strand-specific metallo-endoribonuclease involved in late-stage 70S ribosome quality control and in maturation of the 3' terminus of the 16S rRNA.</text>
</comment>
<dbReference type="GO" id="GO:0006364">
    <property type="term" value="P:rRNA processing"/>
    <property type="evidence" value="ECO:0007669"/>
    <property type="project" value="UniProtKB-UniRule"/>
</dbReference>
<dbReference type="SUPFAM" id="SSF55486">
    <property type="entry name" value="Metalloproteases ('zincins'), catalytic domain"/>
    <property type="match status" value="1"/>
</dbReference>
<evidence type="ECO:0000256" key="5">
    <source>
        <dbReference type="ARBA" id="ARBA00022723"/>
    </source>
</evidence>
<dbReference type="GO" id="GO:0004521">
    <property type="term" value="F:RNA endonuclease activity"/>
    <property type="evidence" value="ECO:0007669"/>
    <property type="project" value="UniProtKB-UniRule"/>
</dbReference>
<keyword evidence="7 9" id="KW-0378">Hydrolase</keyword>
<dbReference type="InterPro" id="IPR002036">
    <property type="entry name" value="YbeY"/>
</dbReference>
<evidence type="ECO:0000313" key="10">
    <source>
        <dbReference type="EMBL" id="SCP95062.1"/>
    </source>
</evidence>
<evidence type="ECO:0000313" key="11">
    <source>
        <dbReference type="Proteomes" id="UP000199315"/>
    </source>
</evidence>
<dbReference type="GO" id="GO:0008270">
    <property type="term" value="F:zinc ion binding"/>
    <property type="evidence" value="ECO:0007669"/>
    <property type="project" value="UniProtKB-UniRule"/>
</dbReference>
<name>A0A1D3TNZ5_9FIRM</name>
<dbReference type="Gene3D" id="3.40.390.30">
    <property type="entry name" value="Metalloproteases ('zincins'), catalytic domain"/>
    <property type="match status" value="1"/>
</dbReference>
<dbReference type="STRING" id="1619234.SAMN05421730_1001279"/>
<keyword evidence="6 9" id="KW-0255">Endonuclease</keyword>
<dbReference type="PANTHER" id="PTHR46986">
    <property type="entry name" value="ENDORIBONUCLEASE YBEY, CHLOROPLASTIC"/>
    <property type="match status" value="1"/>
</dbReference>
<evidence type="ECO:0000256" key="1">
    <source>
        <dbReference type="ARBA" id="ARBA00010875"/>
    </source>
</evidence>
<dbReference type="NCBIfam" id="TIGR00043">
    <property type="entry name" value="rRNA maturation RNase YbeY"/>
    <property type="match status" value="1"/>
</dbReference>
<dbReference type="Proteomes" id="UP000199315">
    <property type="component" value="Unassembled WGS sequence"/>
</dbReference>
<comment type="similarity">
    <text evidence="1 9">Belongs to the endoribonuclease YbeY family.</text>
</comment>
<organism evidence="10 11">
    <name type="scientific">Anaerobium acetethylicum</name>
    <dbReference type="NCBI Taxonomy" id="1619234"/>
    <lineage>
        <taxon>Bacteria</taxon>
        <taxon>Bacillati</taxon>
        <taxon>Bacillota</taxon>
        <taxon>Clostridia</taxon>
        <taxon>Lachnospirales</taxon>
        <taxon>Lachnospiraceae</taxon>
        <taxon>Anaerobium</taxon>
    </lineage>
</organism>
<protein>
    <recommendedName>
        <fullName evidence="9">Endoribonuclease YbeY</fullName>
        <ecNumber evidence="9">3.1.-.-</ecNumber>
    </recommendedName>
</protein>
<evidence type="ECO:0000256" key="8">
    <source>
        <dbReference type="ARBA" id="ARBA00022833"/>
    </source>
</evidence>
<evidence type="ECO:0000256" key="9">
    <source>
        <dbReference type="HAMAP-Rule" id="MF_00009"/>
    </source>
</evidence>
<keyword evidence="2 9" id="KW-0690">Ribosome biogenesis</keyword>
<dbReference type="GO" id="GO:0005737">
    <property type="term" value="C:cytoplasm"/>
    <property type="evidence" value="ECO:0007669"/>
    <property type="project" value="UniProtKB-SubCell"/>
</dbReference>
<accession>A0A1D3TNZ5</accession>
<reference evidence="10 11" key="1">
    <citation type="submission" date="2016-09" db="EMBL/GenBank/DDBJ databases">
        <authorList>
            <person name="Capua I."/>
            <person name="De Benedictis P."/>
            <person name="Joannis T."/>
            <person name="Lombin L.H."/>
            <person name="Cattoli G."/>
        </authorList>
    </citation>
    <scope>NUCLEOTIDE SEQUENCE [LARGE SCALE GENOMIC DNA]</scope>
    <source>
        <strain evidence="10 11">GluBS11</strain>
    </source>
</reference>
<keyword evidence="11" id="KW-1185">Reference proteome</keyword>
<evidence type="ECO:0000256" key="3">
    <source>
        <dbReference type="ARBA" id="ARBA00022552"/>
    </source>
</evidence>
<gene>
    <name evidence="9" type="primary">ybeY</name>
    <name evidence="10" type="ORF">SAMN05421730_1001279</name>
</gene>
<dbReference type="InterPro" id="IPR023091">
    <property type="entry name" value="MetalPrtase_cat_dom_sf_prd"/>
</dbReference>
<dbReference type="GO" id="GO:0004222">
    <property type="term" value="F:metalloendopeptidase activity"/>
    <property type="evidence" value="ECO:0007669"/>
    <property type="project" value="InterPro"/>
</dbReference>
<proteinExistence type="inferred from homology"/>
<keyword evidence="4 9" id="KW-0540">Nuclease</keyword>
<feature type="binding site" evidence="9">
    <location>
        <position position="141"/>
    </location>
    <ligand>
        <name>Zn(2+)</name>
        <dbReference type="ChEBI" id="CHEBI:29105"/>
        <note>catalytic</note>
    </ligand>
</feature>